<dbReference type="InterPro" id="IPR024111">
    <property type="entry name" value="PEX5/PEX5L"/>
</dbReference>
<keyword evidence="7" id="KW-0576">Peroxisome</keyword>
<evidence type="ECO:0000256" key="7">
    <source>
        <dbReference type="ARBA" id="ARBA00023140"/>
    </source>
</evidence>
<reference evidence="9 10" key="1">
    <citation type="journal article" date="2020" name="IScience">
        <title>Genome Sequencing of the Endangered Kingdonia uniflora (Circaeasteraceae, Ranunculales) Reveals Potential Mechanisms of Evolutionary Specialization.</title>
        <authorList>
            <person name="Sun Y."/>
            <person name="Deng T."/>
            <person name="Zhang A."/>
            <person name="Moore M.J."/>
            <person name="Landis J.B."/>
            <person name="Lin N."/>
            <person name="Zhang H."/>
            <person name="Zhang X."/>
            <person name="Huang J."/>
            <person name="Zhang X."/>
            <person name="Sun H."/>
            <person name="Wang H."/>
        </authorList>
    </citation>
    <scope>NUCLEOTIDE SEQUENCE [LARGE SCALE GENOMIC DNA]</scope>
    <source>
        <strain evidence="9">TB1705</strain>
        <tissue evidence="9">Leaf</tissue>
    </source>
</reference>
<evidence type="ECO:0000256" key="5">
    <source>
        <dbReference type="ARBA" id="ARBA00022737"/>
    </source>
</evidence>
<feature type="non-terminal residue" evidence="9">
    <location>
        <position position="1"/>
    </location>
</feature>
<evidence type="ECO:0000256" key="8">
    <source>
        <dbReference type="PROSITE-ProRule" id="PRU00339"/>
    </source>
</evidence>
<gene>
    <name evidence="9" type="ORF">GIB67_026139</name>
</gene>
<comment type="caution">
    <text evidence="9">The sequence shown here is derived from an EMBL/GenBank/DDBJ whole genome shotgun (WGS) entry which is preliminary data.</text>
</comment>
<dbReference type="PANTHER" id="PTHR10130:SF0">
    <property type="entry name" value="GH08708P"/>
    <property type="match status" value="1"/>
</dbReference>
<dbReference type="GO" id="GO:0005052">
    <property type="term" value="F:peroxisome matrix targeting signal-1 binding"/>
    <property type="evidence" value="ECO:0007669"/>
    <property type="project" value="TreeGrafter"/>
</dbReference>
<feature type="repeat" description="TPR" evidence="8">
    <location>
        <begin position="162"/>
        <end position="195"/>
    </location>
</feature>
<dbReference type="Gene3D" id="1.25.40.10">
    <property type="entry name" value="Tetratricopeptide repeat domain"/>
    <property type="match status" value="1"/>
</dbReference>
<dbReference type="InterPro" id="IPR011990">
    <property type="entry name" value="TPR-like_helical_dom_sf"/>
</dbReference>
<evidence type="ECO:0000256" key="2">
    <source>
        <dbReference type="ARBA" id="ARBA00004496"/>
    </source>
</evidence>
<dbReference type="PANTHER" id="PTHR10130">
    <property type="entry name" value="PEROXISOMAL TARGETING SIGNAL 1 RECEPTOR PEX5"/>
    <property type="match status" value="1"/>
</dbReference>
<evidence type="ECO:0000313" key="9">
    <source>
        <dbReference type="EMBL" id="KAF6149283.1"/>
    </source>
</evidence>
<name>A0A7J7M323_9MAGN</name>
<keyword evidence="10" id="KW-1185">Reference proteome</keyword>
<dbReference type="GO" id="GO:0005778">
    <property type="term" value="C:peroxisomal membrane"/>
    <property type="evidence" value="ECO:0007669"/>
    <property type="project" value="TreeGrafter"/>
</dbReference>
<evidence type="ECO:0000256" key="3">
    <source>
        <dbReference type="ARBA" id="ARBA00005348"/>
    </source>
</evidence>
<evidence type="ECO:0000256" key="1">
    <source>
        <dbReference type="ARBA" id="ARBA00004275"/>
    </source>
</evidence>
<dbReference type="OrthoDB" id="987945at2759"/>
<accession>A0A7J7M323</accession>
<dbReference type="PROSITE" id="PS50005">
    <property type="entry name" value="TPR"/>
    <property type="match status" value="1"/>
</dbReference>
<dbReference type="EMBL" id="JACGCM010001798">
    <property type="protein sequence ID" value="KAF6149283.1"/>
    <property type="molecule type" value="Genomic_DNA"/>
</dbReference>
<comment type="similarity">
    <text evidence="3">Belongs to the peroxisomal targeting signal receptor family.</text>
</comment>
<keyword evidence="4" id="KW-0963">Cytoplasm</keyword>
<protein>
    <recommendedName>
        <fullName evidence="11">Peroxin-5</fullName>
    </recommendedName>
</protein>
<dbReference type="SUPFAM" id="SSF48452">
    <property type="entry name" value="TPR-like"/>
    <property type="match status" value="1"/>
</dbReference>
<dbReference type="AlphaFoldDB" id="A0A7J7M323"/>
<keyword evidence="5" id="KW-0677">Repeat</keyword>
<dbReference type="Proteomes" id="UP000541444">
    <property type="component" value="Unassembled WGS sequence"/>
</dbReference>
<comment type="subcellular location">
    <subcellularLocation>
        <location evidence="2">Cytoplasm</location>
    </subcellularLocation>
    <subcellularLocation>
        <location evidence="1">Peroxisome</location>
    </subcellularLocation>
</comment>
<sequence length="221" mass="24951">MLINVEAYEEFKHVLLALTYVKDDQTSPVANEFCYGFEGFFLHQYKAGVTLLQWLRIFHGIYLNLVSNLEDCSKAAPPMIQAIVSMMVAQDGDPKNLEVLLALGVSHTNELEQAAALKYLYGWLQNHPKYGTIAPPERSNYLYYADVARLFNEAAQISPDDVDVHIVLGVLYNISREYDKAIGSYQTALKLKPRDYSLWNKLGATQANSVQSAEAISFYQQ</sequence>
<proteinExistence type="inferred from homology"/>
<dbReference type="SMART" id="SM00028">
    <property type="entry name" value="TPR"/>
    <property type="match status" value="1"/>
</dbReference>
<evidence type="ECO:0000256" key="4">
    <source>
        <dbReference type="ARBA" id="ARBA00022490"/>
    </source>
</evidence>
<organism evidence="9 10">
    <name type="scientific">Kingdonia uniflora</name>
    <dbReference type="NCBI Taxonomy" id="39325"/>
    <lineage>
        <taxon>Eukaryota</taxon>
        <taxon>Viridiplantae</taxon>
        <taxon>Streptophyta</taxon>
        <taxon>Embryophyta</taxon>
        <taxon>Tracheophyta</taxon>
        <taxon>Spermatophyta</taxon>
        <taxon>Magnoliopsida</taxon>
        <taxon>Ranunculales</taxon>
        <taxon>Circaeasteraceae</taxon>
        <taxon>Kingdonia</taxon>
    </lineage>
</organism>
<evidence type="ECO:0008006" key="11">
    <source>
        <dbReference type="Google" id="ProtNLM"/>
    </source>
</evidence>
<evidence type="ECO:0000313" key="10">
    <source>
        <dbReference type="Proteomes" id="UP000541444"/>
    </source>
</evidence>
<dbReference type="GO" id="GO:0005829">
    <property type="term" value="C:cytosol"/>
    <property type="evidence" value="ECO:0007669"/>
    <property type="project" value="TreeGrafter"/>
</dbReference>
<dbReference type="InterPro" id="IPR019734">
    <property type="entry name" value="TPR_rpt"/>
</dbReference>
<evidence type="ECO:0000256" key="6">
    <source>
        <dbReference type="ARBA" id="ARBA00022803"/>
    </source>
</evidence>
<keyword evidence="6 8" id="KW-0802">TPR repeat</keyword>
<dbReference type="GO" id="GO:0016560">
    <property type="term" value="P:protein import into peroxisome matrix, docking"/>
    <property type="evidence" value="ECO:0007669"/>
    <property type="project" value="TreeGrafter"/>
</dbReference>